<reference evidence="1" key="1">
    <citation type="journal article" date="2021" name="PeerJ">
        <title>Extensive microbial diversity within the chicken gut microbiome revealed by metagenomics and culture.</title>
        <authorList>
            <person name="Gilroy R."/>
            <person name="Ravi A."/>
            <person name="Getino M."/>
            <person name="Pursley I."/>
            <person name="Horton D.L."/>
            <person name="Alikhan N.F."/>
            <person name="Baker D."/>
            <person name="Gharbi K."/>
            <person name="Hall N."/>
            <person name="Watson M."/>
            <person name="Adriaenssens E.M."/>
            <person name="Foster-Nyarko E."/>
            <person name="Jarju S."/>
            <person name="Secka A."/>
            <person name="Antonio M."/>
            <person name="Oren A."/>
            <person name="Chaudhuri R.R."/>
            <person name="La Ragione R."/>
            <person name="Hildebrand F."/>
            <person name="Pallen M.J."/>
        </authorList>
    </citation>
    <scope>NUCLEOTIDE SEQUENCE</scope>
    <source>
        <strain evidence="1">B3-3758</strain>
    </source>
</reference>
<reference evidence="1" key="2">
    <citation type="submission" date="2021-04" db="EMBL/GenBank/DDBJ databases">
        <authorList>
            <person name="Gilroy R."/>
        </authorList>
    </citation>
    <scope>NUCLEOTIDE SEQUENCE</scope>
    <source>
        <strain evidence="1">B3-3758</strain>
    </source>
</reference>
<dbReference type="AlphaFoldDB" id="A0A9E2KG19"/>
<comment type="caution">
    <text evidence="1">The sequence shown here is derived from an EMBL/GenBank/DDBJ whole genome shotgun (WGS) entry which is preliminary data.</text>
</comment>
<dbReference type="EMBL" id="JAHLFO010000090">
    <property type="protein sequence ID" value="MBU3814163.1"/>
    <property type="molecule type" value="Genomic_DNA"/>
</dbReference>
<dbReference type="Proteomes" id="UP000824236">
    <property type="component" value="Unassembled WGS sequence"/>
</dbReference>
<organism evidence="1 2">
    <name type="scientific">Candidatus Bacteroides intestinipullorum</name>
    <dbReference type="NCBI Taxonomy" id="2838471"/>
    <lineage>
        <taxon>Bacteria</taxon>
        <taxon>Pseudomonadati</taxon>
        <taxon>Bacteroidota</taxon>
        <taxon>Bacteroidia</taxon>
        <taxon>Bacteroidales</taxon>
        <taxon>Bacteroidaceae</taxon>
        <taxon>Bacteroides</taxon>
    </lineage>
</organism>
<gene>
    <name evidence="1" type="ORF">H9791_06580</name>
</gene>
<evidence type="ECO:0000313" key="2">
    <source>
        <dbReference type="Proteomes" id="UP000824236"/>
    </source>
</evidence>
<proteinExistence type="predicted"/>
<protein>
    <submittedName>
        <fullName evidence="1">Uncharacterized protein</fullName>
    </submittedName>
</protein>
<sequence length="115" mass="13292">MRKEQLVESIRQRDPLMAEAVDGMIDYVTEKYPAAYPSRKQTEAVNAYLKSVHADGDGNMSERNCEHRRIASMKITLNCIPALGHAELDRLQSVLDRIAYDKEYYMPERNCGFHR</sequence>
<accession>A0A9E2KG19</accession>
<evidence type="ECO:0000313" key="1">
    <source>
        <dbReference type="EMBL" id="MBU3814163.1"/>
    </source>
</evidence>
<name>A0A9E2KG19_9BACE</name>